<organism evidence="1 2">
    <name type="scientific">Synechococcus phage S-CAM7</name>
    <dbReference type="NCBI Taxonomy" id="1883368"/>
    <lineage>
        <taxon>Viruses</taxon>
        <taxon>Duplodnaviria</taxon>
        <taxon>Heunggongvirae</taxon>
        <taxon>Uroviricota</taxon>
        <taxon>Caudoviricetes</taxon>
        <taxon>Pantevenvirales</taxon>
        <taxon>Kyanoviridae</taxon>
        <taxon>Mazuvirus</taxon>
        <taxon>Mazuvirus scam7</taxon>
    </lineage>
</organism>
<protein>
    <submittedName>
        <fullName evidence="1">Uncharacterized protein</fullName>
    </submittedName>
</protein>
<proteinExistence type="predicted"/>
<reference evidence="1 2" key="1">
    <citation type="journal article" date="2016" name="Virology">
        <title>The genomic content and context of auxiliary metabolic genes in marine cyanomyoviruses.</title>
        <authorList>
            <person name="Crummett L.T."/>
            <person name="Puxty R.J."/>
            <person name="Weihe C."/>
            <person name="Marston M.F."/>
            <person name="Martiny J.B."/>
        </authorList>
    </citation>
    <scope>NUCLEOTIDE SEQUENCE [LARGE SCALE GENOMIC DNA]</scope>
    <source>
        <strain evidence="1">0910SB42</strain>
    </source>
</reference>
<evidence type="ECO:0000313" key="2">
    <source>
        <dbReference type="Proteomes" id="UP000226384"/>
    </source>
</evidence>
<dbReference type="EMBL" id="KU686213">
    <property type="protein sequence ID" value="AOV62302.1"/>
    <property type="molecule type" value="Genomic_DNA"/>
</dbReference>
<accession>A0A1D8KUK4</accession>
<sequence length="72" mass="8012">MPFSPACRLSDQTRVWVERSIYEGCDWQIEKHFGPAQGQDAQTIAARFAATYSEEGKTMSLANPCSGIRAED</sequence>
<evidence type="ECO:0000313" key="1">
    <source>
        <dbReference type="EMBL" id="AOV62302.1"/>
    </source>
</evidence>
<dbReference type="Proteomes" id="UP000226384">
    <property type="component" value="Segment"/>
</dbReference>
<gene>
    <name evidence="1" type="ORF">S420910_113</name>
</gene>
<name>A0A1D8KUK4_9CAUD</name>